<keyword evidence="3 10" id="KW-0813">Transport</keyword>
<evidence type="ECO:0000256" key="11">
    <source>
        <dbReference type="SAM" id="MobiDB-lite"/>
    </source>
</evidence>
<name>A0A212KD86_9DELT</name>
<evidence type="ECO:0000256" key="4">
    <source>
        <dbReference type="ARBA" id="ARBA00022475"/>
    </source>
</evidence>
<evidence type="ECO:0000256" key="12">
    <source>
        <dbReference type="SAM" id="Phobius"/>
    </source>
</evidence>
<dbReference type="GO" id="GO:0005886">
    <property type="term" value="C:plasma membrane"/>
    <property type="evidence" value="ECO:0007669"/>
    <property type="project" value="UniProtKB-SubCell"/>
</dbReference>
<feature type="compositionally biased region" description="Pro residues" evidence="11">
    <location>
        <begin position="152"/>
        <end position="161"/>
    </location>
</feature>
<dbReference type="Gene3D" id="3.30.420.270">
    <property type="match status" value="1"/>
</dbReference>
<reference evidence="13" key="1">
    <citation type="submission" date="2016-04" db="EMBL/GenBank/DDBJ databases">
        <authorList>
            <person name="Evans L.H."/>
            <person name="Alamgir A."/>
            <person name="Owens N."/>
            <person name="Weber N.D."/>
            <person name="Virtaneva K."/>
            <person name="Barbian K."/>
            <person name="Babar A."/>
            <person name="Rosenke K."/>
        </authorList>
    </citation>
    <scope>NUCLEOTIDE SEQUENCE</scope>
    <source>
        <strain evidence="13">86</strain>
    </source>
</reference>
<proteinExistence type="inferred from homology"/>
<dbReference type="GO" id="GO:0022857">
    <property type="term" value="F:transmembrane transporter activity"/>
    <property type="evidence" value="ECO:0007669"/>
    <property type="project" value="InterPro"/>
</dbReference>
<sequence>MGASLGNGKGFVSEINVTPFVDVMLVLLIIFMITAPLMTEGVDVDLPQTKSAATLPTDKDHIILTIRKNGTVYVDTYAVTDLEHLEAQIRAVATDQKRQVFLQADKDVPYGTVVAVIGHIRSAGIDKLGMVAEQPQTGAAGTAPPSGATPPAKTPAPSPRS</sequence>
<protein>
    <submittedName>
        <fullName evidence="13">Protein TolR</fullName>
    </submittedName>
</protein>
<evidence type="ECO:0000313" key="13">
    <source>
        <dbReference type="EMBL" id="SBW09714.1"/>
    </source>
</evidence>
<keyword evidence="6 10" id="KW-0812">Transmembrane</keyword>
<dbReference type="EMBL" id="FLUQ01000005">
    <property type="protein sequence ID" value="SBW09714.1"/>
    <property type="molecule type" value="Genomic_DNA"/>
</dbReference>
<feature type="transmembrane region" description="Helical" evidence="12">
    <location>
        <begin position="20"/>
        <end position="38"/>
    </location>
</feature>
<comment type="subcellular location">
    <subcellularLocation>
        <location evidence="1">Cell inner membrane</location>
        <topology evidence="1">Single-pass type II membrane protein</topology>
    </subcellularLocation>
    <subcellularLocation>
        <location evidence="10">Cell membrane</location>
        <topology evidence="10">Single-pass type II membrane protein</topology>
    </subcellularLocation>
</comment>
<evidence type="ECO:0000256" key="8">
    <source>
        <dbReference type="ARBA" id="ARBA00022989"/>
    </source>
</evidence>
<dbReference type="GO" id="GO:0015031">
    <property type="term" value="P:protein transport"/>
    <property type="evidence" value="ECO:0007669"/>
    <property type="project" value="UniProtKB-KW"/>
</dbReference>
<evidence type="ECO:0000256" key="9">
    <source>
        <dbReference type="ARBA" id="ARBA00023136"/>
    </source>
</evidence>
<dbReference type="NCBIfam" id="TIGR02801">
    <property type="entry name" value="tolR"/>
    <property type="match status" value="1"/>
</dbReference>
<keyword evidence="9 12" id="KW-0472">Membrane</keyword>
<comment type="similarity">
    <text evidence="2 10">Belongs to the ExbD/TolR family.</text>
</comment>
<accession>A0A212KD86</accession>
<evidence type="ECO:0000256" key="1">
    <source>
        <dbReference type="ARBA" id="ARBA00004249"/>
    </source>
</evidence>
<keyword evidence="8 12" id="KW-1133">Transmembrane helix</keyword>
<dbReference type="PANTHER" id="PTHR30558">
    <property type="entry name" value="EXBD MEMBRANE COMPONENT OF PMF-DRIVEN MACROMOLECULE IMPORT SYSTEM"/>
    <property type="match status" value="1"/>
</dbReference>
<keyword evidence="7 10" id="KW-0653">Protein transport</keyword>
<gene>
    <name evidence="13" type="primary">tolR</name>
    <name evidence="13" type="ORF">KL86DPRO_50254</name>
</gene>
<dbReference type="AlphaFoldDB" id="A0A212KD86"/>
<evidence type="ECO:0000256" key="7">
    <source>
        <dbReference type="ARBA" id="ARBA00022927"/>
    </source>
</evidence>
<dbReference type="Pfam" id="PF02472">
    <property type="entry name" value="ExbD"/>
    <property type="match status" value="1"/>
</dbReference>
<evidence type="ECO:0000256" key="5">
    <source>
        <dbReference type="ARBA" id="ARBA00022519"/>
    </source>
</evidence>
<evidence type="ECO:0000256" key="10">
    <source>
        <dbReference type="RuleBase" id="RU003879"/>
    </source>
</evidence>
<dbReference type="InterPro" id="IPR003400">
    <property type="entry name" value="ExbD"/>
</dbReference>
<dbReference type="PANTHER" id="PTHR30558:SF12">
    <property type="entry name" value="BIOPOLYMER TRANSPORT PROTEIN EXBD"/>
    <property type="match status" value="1"/>
</dbReference>
<keyword evidence="5" id="KW-0997">Cell inner membrane</keyword>
<evidence type="ECO:0000256" key="3">
    <source>
        <dbReference type="ARBA" id="ARBA00022448"/>
    </source>
</evidence>
<keyword evidence="4" id="KW-1003">Cell membrane</keyword>
<feature type="compositionally biased region" description="Low complexity" evidence="11">
    <location>
        <begin position="134"/>
        <end position="151"/>
    </location>
</feature>
<organism evidence="13">
    <name type="scientific">uncultured delta proteobacterium</name>
    <dbReference type="NCBI Taxonomy" id="34034"/>
    <lineage>
        <taxon>Bacteria</taxon>
        <taxon>Deltaproteobacteria</taxon>
        <taxon>environmental samples</taxon>
    </lineage>
</organism>
<evidence type="ECO:0000256" key="2">
    <source>
        <dbReference type="ARBA" id="ARBA00005811"/>
    </source>
</evidence>
<dbReference type="InterPro" id="IPR014168">
    <property type="entry name" value="Tol-Pal_TolR"/>
</dbReference>
<evidence type="ECO:0000256" key="6">
    <source>
        <dbReference type="ARBA" id="ARBA00022692"/>
    </source>
</evidence>
<feature type="region of interest" description="Disordered" evidence="11">
    <location>
        <begin position="134"/>
        <end position="161"/>
    </location>
</feature>